<evidence type="ECO:0000313" key="2">
    <source>
        <dbReference type="Proteomes" id="UP000037460"/>
    </source>
</evidence>
<comment type="caution">
    <text evidence="1">The sequence shown here is derived from an EMBL/GenBank/DDBJ whole genome shotgun (WGS) entry which is preliminary data.</text>
</comment>
<reference evidence="2" key="1">
    <citation type="journal article" date="2015" name="PLoS Genet.">
        <title>Genome Sequence and Transcriptome Analyses of Chrysochromulina tobin: Metabolic Tools for Enhanced Algal Fitness in the Prominent Order Prymnesiales (Haptophyceae).</title>
        <authorList>
            <person name="Hovde B.T."/>
            <person name="Deodato C.R."/>
            <person name="Hunsperger H.M."/>
            <person name="Ryken S.A."/>
            <person name="Yost W."/>
            <person name="Jha R.K."/>
            <person name="Patterson J."/>
            <person name="Monnat R.J. Jr."/>
            <person name="Barlow S.B."/>
            <person name="Starkenburg S.R."/>
            <person name="Cattolico R.A."/>
        </authorList>
    </citation>
    <scope>NUCLEOTIDE SEQUENCE</scope>
    <source>
        <strain evidence="2">CCMP291</strain>
    </source>
</reference>
<dbReference type="Gene3D" id="1.10.443.10">
    <property type="entry name" value="Intergrase catalytic core"/>
    <property type="match status" value="1"/>
</dbReference>
<dbReference type="Proteomes" id="UP000037460">
    <property type="component" value="Unassembled WGS sequence"/>
</dbReference>
<dbReference type="GO" id="GO:0003677">
    <property type="term" value="F:DNA binding"/>
    <property type="evidence" value="ECO:0007669"/>
    <property type="project" value="InterPro"/>
</dbReference>
<dbReference type="AlphaFoldDB" id="A0A0M0K3X4"/>
<accession>A0A0M0K3X4</accession>
<proteinExistence type="predicted"/>
<evidence type="ECO:0000313" key="1">
    <source>
        <dbReference type="EMBL" id="KOO33083.1"/>
    </source>
</evidence>
<sequence length="677" mass="74007">MPATGAGRYTGRIVTPEALLFSLRFVLFEVVRSRQASGLPALVGLDSADAADAYVLYSARKGGFINDLCSDGILPSQAAQAGRIEETTMMRYYRRHELMDDALERNGVFGEANLDEEVVRTALKARLEAQREASGHLGQAAVDKLASVRRFDHYLQAATAGYAGVLDAGQREWLSRHRAYIGLAFLDMCRSSGEGLEARLAFPRGGVAAIVIEAVTRTEVEALLAVMAVQDLGATDAERRRAVMVSLNPTDARLVQGMAILNGTFARVVRAMHAKGGVFEHTGSEETLEGLEARLHIGDAVVRRVTVFWACAPPRSRGSLRSRLQHAAPDDAVGVRNVGAHAFDAMNRVRPFAESSIIAMKQALSWYLLACCGWPSVRMPGRGKVPDYTAVLALQHRPVVHAFALARQLSVRQRVFRAMAATEEVMHELLSVLVFGVACDLLHAAIFTLAYMVALRASDVHALNLDNLAFGKHARTNDILVTLPNSKADGAGEGFKRWVQHSRSCPCSSKGFSGRSDGLAWSVASTMGWQFDTSTGDIPVCNACLLLMYLELSGALTHVRTGTGEGVPVFRALNDGRRFSWLMGQEARRRCQVASADDFSEQRLPYEAYNDGLHLVVDRVNELRTGRGVATWPRNEAHFHMFRHGHVIMELVFGASLPELMRSARLNPSTVAAYIAH</sequence>
<protein>
    <submittedName>
        <fullName evidence="1">Uncharacterized protein</fullName>
    </submittedName>
</protein>
<feature type="non-terminal residue" evidence="1">
    <location>
        <position position="677"/>
    </location>
</feature>
<dbReference type="InterPro" id="IPR013762">
    <property type="entry name" value="Integrase-like_cat_sf"/>
</dbReference>
<name>A0A0M0K3X4_9EUKA</name>
<keyword evidence="2" id="KW-1185">Reference proteome</keyword>
<dbReference type="GO" id="GO:0015074">
    <property type="term" value="P:DNA integration"/>
    <property type="evidence" value="ECO:0007669"/>
    <property type="project" value="InterPro"/>
</dbReference>
<dbReference type="EMBL" id="JWZX01001605">
    <property type="protein sequence ID" value="KOO33083.1"/>
    <property type="molecule type" value="Genomic_DNA"/>
</dbReference>
<dbReference type="GO" id="GO:0006310">
    <property type="term" value="P:DNA recombination"/>
    <property type="evidence" value="ECO:0007669"/>
    <property type="project" value="InterPro"/>
</dbReference>
<gene>
    <name evidence="1" type="ORF">Ctob_016247</name>
</gene>
<organism evidence="1 2">
    <name type="scientific">Chrysochromulina tobinii</name>
    <dbReference type="NCBI Taxonomy" id="1460289"/>
    <lineage>
        <taxon>Eukaryota</taxon>
        <taxon>Haptista</taxon>
        <taxon>Haptophyta</taxon>
        <taxon>Prymnesiophyceae</taxon>
        <taxon>Prymnesiales</taxon>
        <taxon>Chrysochromulinaceae</taxon>
        <taxon>Chrysochromulina</taxon>
    </lineage>
</organism>